<dbReference type="Proteomes" id="UP000234345">
    <property type="component" value="Unassembled WGS sequence"/>
</dbReference>
<evidence type="ECO:0000313" key="2">
    <source>
        <dbReference type="Proteomes" id="UP000234345"/>
    </source>
</evidence>
<name>A0A7Z7IYH2_XANCH</name>
<dbReference type="RefSeq" id="WP_099801857.1">
    <property type="nucleotide sequence ID" value="NZ_OCZC01000058.1"/>
</dbReference>
<protein>
    <submittedName>
        <fullName evidence="1">Uncharacterized protein</fullName>
    </submittedName>
</protein>
<dbReference type="EMBL" id="OCZC01000058">
    <property type="protein sequence ID" value="SOO23957.1"/>
    <property type="molecule type" value="Genomic_DNA"/>
</dbReference>
<comment type="caution">
    <text evidence="1">The sequence shown here is derived from an EMBL/GenBank/DDBJ whole genome shotgun (WGS) entry which is preliminary data.</text>
</comment>
<reference evidence="1 2" key="1">
    <citation type="submission" date="2017-10" db="EMBL/GenBank/DDBJ databases">
        <authorList>
            <person name="Regsiter A."/>
            <person name="William W."/>
        </authorList>
    </citation>
    <scope>NUCLEOTIDE SEQUENCE [LARGE SCALE GENOMIC DNA]</scope>
    <source>
        <strain evidence="1 2">CFBP6991</strain>
    </source>
</reference>
<sequence length="233" mass="25442">MNDIEKRARELLAAEYRRAGHEEWALALEASDHAESEDLCIRAIAHALTVSAGKDGYVTAFYEIVDLMDIGVRVRVPGIDEGTPKHVWETEMLPRLRAALSAAPQGVEPAAYQYREDEAHNGFDDDEWKPISLEDYAAIKQVMQGNGPRKIAGGIERGDLRLAPHGCNTELRALYTGAQLQSLVSLVDQWRVQAATGGDGYDGPDYDQGVSETLLNCADDLAALLAAKPEPQA</sequence>
<evidence type="ECO:0000313" key="1">
    <source>
        <dbReference type="EMBL" id="SOO23957.1"/>
    </source>
</evidence>
<proteinExistence type="predicted"/>
<dbReference type="AlphaFoldDB" id="A0A7Z7IYH2"/>
<gene>
    <name evidence="1" type="ORF">XFF6991_310127</name>
</gene>
<organism evidence="1 2">
    <name type="scientific">Xanthomonas campestris pv. phaseoli</name>
    <dbReference type="NCBI Taxonomy" id="317013"/>
    <lineage>
        <taxon>Bacteria</taxon>
        <taxon>Pseudomonadati</taxon>
        <taxon>Pseudomonadota</taxon>
        <taxon>Gammaproteobacteria</taxon>
        <taxon>Lysobacterales</taxon>
        <taxon>Lysobacteraceae</taxon>
        <taxon>Xanthomonas</taxon>
    </lineage>
</organism>
<accession>A0A7Z7IYH2</accession>